<feature type="non-terminal residue" evidence="1">
    <location>
        <position position="1"/>
    </location>
</feature>
<organism evidence="1 2">
    <name type="scientific">Adineta steineri</name>
    <dbReference type="NCBI Taxonomy" id="433720"/>
    <lineage>
        <taxon>Eukaryota</taxon>
        <taxon>Metazoa</taxon>
        <taxon>Spiralia</taxon>
        <taxon>Gnathifera</taxon>
        <taxon>Rotifera</taxon>
        <taxon>Eurotatoria</taxon>
        <taxon>Bdelloidea</taxon>
        <taxon>Adinetida</taxon>
        <taxon>Adinetidae</taxon>
        <taxon>Adineta</taxon>
    </lineage>
</organism>
<dbReference type="AlphaFoldDB" id="A0A820RHT2"/>
<name>A0A820RHT2_9BILA</name>
<gene>
    <name evidence="1" type="ORF">OXD698_LOCUS53566</name>
</gene>
<comment type="caution">
    <text evidence="1">The sequence shown here is derived from an EMBL/GenBank/DDBJ whole genome shotgun (WGS) entry which is preliminary data.</text>
</comment>
<sequence>TYGLVTCDNYLSSMKLNSFVKVPPNVVRQNDTLVKLFNMFGPALTLNSYEKLFENFSLVTAANASIVPVTPTGIKS</sequence>
<proteinExistence type="predicted"/>
<evidence type="ECO:0000313" key="1">
    <source>
        <dbReference type="EMBL" id="CAF4436671.1"/>
    </source>
</evidence>
<dbReference type="Proteomes" id="UP000663844">
    <property type="component" value="Unassembled WGS sequence"/>
</dbReference>
<protein>
    <submittedName>
        <fullName evidence="1">Uncharacterized protein</fullName>
    </submittedName>
</protein>
<reference evidence="1" key="1">
    <citation type="submission" date="2021-02" db="EMBL/GenBank/DDBJ databases">
        <authorList>
            <person name="Nowell W R."/>
        </authorList>
    </citation>
    <scope>NUCLEOTIDE SEQUENCE</scope>
</reference>
<dbReference type="EMBL" id="CAJOAZ010030917">
    <property type="protein sequence ID" value="CAF4436671.1"/>
    <property type="molecule type" value="Genomic_DNA"/>
</dbReference>
<evidence type="ECO:0000313" key="2">
    <source>
        <dbReference type="Proteomes" id="UP000663844"/>
    </source>
</evidence>
<accession>A0A820RHT2</accession>